<dbReference type="Proteomes" id="UP000437709">
    <property type="component" value="Unassembled WGS sequence"/>
</dbReference>
<accession>A0A6N7EIN8</accession>
<evidence type="ECO:0000313" key="3">
    <source>
        <dbReference type="Proteomes" id="UP000437709"/>
    </source>
</evidence>
<dbReference type="AlphaFoldDB" id="A0A6N7EIN8"/>
<feature type="transmembrane region" description="Helical" evidence="1">
    <location>
        <begin position="96"/>
        <end position="114"/>
    </location>
</feature>
<evidence type="ECO:0000256" key="1">
    <source>
        <dbReference type="SAM" id="Phobius"/>
    </source>
</evidence>
<evidence type="ECO:0000313" key="2">
    <source>
        <dbReference type="EMBL" id="MPV36036.1"/>
    </source>
</evidence>
<keyword evidence="1" id="KW-0472">Membrane</keyword>
<feature type="transmembrane region" description="Helical" evidence="1">
    <location>
        <begin position="62"/>
        <end position="84"/>
    </location>
</feature>
<gene>
    <name evidence="2" type="ORF">GB881_03065</name>
</gene>
<keyword evidence="3" id="KW-1185">Reference proteome</keyword>
<feature type="transmembrane region" description="Helical" evidence="1">
    <location>
        <begin position="253"/>
        <end position="282"/>
    </location>
</feature>
<name>A0A6N7EIN8_9MICO</name>
<feature type="transmembrane region" description="Helical" evidence="1">
    <location>
        <begin position="196"/>
        <end position="216"/>
    </location>
</feature>
<comment type="caution">
    <text evidence="2">The sequence shown here is derived from an EMBL/GenBank/DDBJ whole genome shotgun (WGS) entry which is preliminary data.</text>
</comment>
<feature type="transmembrane region" description="Helical" evidence="1">
    <location>
        <begin position="155"/>
        <end position="175"/>
    </location>
</feature>
<reference evidence="2 3" key="1">
    <citation type="submission" date="2019-10" db="EMBL/GenBank/DDBJ databases">
        <title>Georgenia wutianyii sp. nov. and Georgenia yuyongxinii sp. nov. isolated from plateau pika (Ochotona curzoniae) in the Qinghai-Tibet plateau of China.</title>
        <authorList>
            <person name="Tian Z."/>
        </authorList>
    </citation>
    <scope>NUCLEOTIDE SEQUENCE [LARGE SCALE GENOMIC DNA]</scope>
    <source>
        <strain evidence="2 3">JCM 19765</strain>
    </source>
</reference>
<dbReference type="OrthoDB" id="3322395at2"/>
<keyword evidence="1" id="KW-0812">Transmembrane</keyword>
<dbReference type="EMBL" id="WHPC01000006">
    <property type="protein sequence ID" value="MPV36036.1"/>
    <property type="molecule type" value="Genomic_DNA"/>
</dbReference>
<organism evidence="2 3">
    <name type="scientific">Georgenia subflava</name>
    <dbReference type="NCBI Taxonomy" id="1622177"/>
    <lineage>
        <taxon>Bacteria</taxon>
        <taxon>Bacillati</taxon>
        <taxon>Actinomycetota</taxon>
        <taxon>Actinomycetes</taxon>
        <taxon>Micrococcales</taxon>
        <taxon>Bogoriellaceae</taxon>
        <taxon>Georgenia</taxon>
    </lineage>
</organism>
<proteinExistence type="predicted"/>
<protein>
    <submittedName>
        <fullName evidence="2">Uncharacterized protein</fullName>
    </submittedName>
</protein>
<sequence length="451" mass="46912">MSQPSPTASGTTVLRAGAAVVADAGRLLAAHWPLLVLLAVVGVASRDLVLSTAVLVSRWSSVLSQMVLALAPFVQLLTVVGMLLVMRRRSATEHPVVALLVGTAAVMLPFLVIYQNDGNLAEDVITFGMATVEDIASMGFAPASTDSDVVTRLPAGTSAAVVLTVAVAFVARRVLVRLAVRTPPGHELRRSTLRLVAGYCEVVWLVLGAFVVTVVVDGASGWWSSRRVGAGLDAWWASVAAGWPGLGAFVEALLAGAGLLVAAALTAFLVPLAWLALAAIIYGVQAARVLRAGDLRATRAARPLVGRLGDARTDRALRLLTDPERQFGGVAGATVLVARAGWRPVLVFCLAFLVTDAADVLLTELVRVLVGPQSPVAWAALFPYLEAVGVVVVRVLTLALVASAVDSLLRDLGLPGGLRLGGTSRHGQGEEVRAEGVVAGTGGEELDLRRV</sequence>
<dbReference type="RefSeq" id="WP_152193726.1">
    <property type="nucleotide sequence ID" value="NZ_VUKD01000001.1"/>
</dbReference>
<keyword evidence="1" id="KW-1133">Transmembrane helix</keyword>